<gene>
    <name evidence="5" type="ORF">BED41_14700</name>
</gene>
<protein>
    <submittedName>
        <fullName evidence="5">Uncharacterized protein</fullName>
    </submittedName>
</protein>
<dbReference type="Gene3D" id="1.20.1090.10">
    <property type="entry name" value="Dehydroquinate synthase-like - alpha domain"/>
    <property type="match status" value="1"/>
</dbReference>
<dbReference type="PANTHER" id="PTHR11496">
    <property type="entry name" value="ALCOHOL DEHYDROGENASE"/>
    <property type="match status" value="1"/>
</dbReference>
<dbReference type="FunFam" id="3.40.50.1970:FF:000003">
    <property type="entry name" value="Alcohol dehydrogenase, iron-containing"/>
    <property type="match status" value="1"/>
</dbReference>
<dbReference type="PANTHER" id="PTHR11496:SF102">
    <property type="entry name" value="ALCOHOL DEHYDROGENASE 4"/>
    <property type="match status" value="1"/>
</dbReference>
<dbReference type="CDD" id="cd08551">
    <property type="entry name" value="Fe-ADH"/>
    <property type="match status" value="1"/>
</dbReference>
<evidence type="ECO:0000259" key="3">
    <source>
        <dbReference type="Pfam" id="PF00465"/>
    </source>
</evidence>
<dbReference type="InterPro" id="IPR039697">
    <property type="entry name" value="Alcohol_dehydrogenase_Fe"/>
</dbReference>
<evidence type="ECO:0000256" key="2">
    <source>
        <dbReference type="ARBA" id="ARBA00023002"/>
    </source>
</evidence>
<dbReference type="Proteomes" id="UP000093044">
    <property type="component" value="Chromosome"/>
</dbReference>
<dbReference type="KEGG" id="cpor:BED41_14700"/>
<reference evidence="5" key="1">
    <citation type="submission" date="2016-08" db="EMBL/GenBank/DDBJ databases">
        <title>Complete genome of Cloacibacillus porcorum.</title>
        <authorList>
            <person name="Looft T."/>
            <person name="Bayles D.O."/>
            <person name="Alt D.P."/>
        </authorList>
    </citation>
    <scope>NUCLEOTIDE SEQUENCE [LARGE SCALE GENOMIC DNA]</scope>
    <source>
        <strain evidence="5">CL-84</strain>
    </source>
</reference>
<dbReference type="GO" id="GO:0004022">
    <property type="term" value="F:alcohol dehydrogenase (NAD+) activity"/>
    <property type="evidence" value="ECO:0007669"/>
    <property type="project" value="TreeGrafter"/>
</dbReference>
<comment type="similarity">
    <text evidence="1">Belongs to the iron-containing alcohol dehydrogenase family.</text>
</comment>
<keyword evidence="2" id="KW-0560">Oxidoreductase</keyword>
<dbReference type="STRING" id="1197717.BED41_14700"/>
<dbReference type="GO" id="GO:0046872">
    <property type="term" value="F:metal ion binding"/>
    <property type="evidence" value="ECO:0007669"/>
    <property type="project" value="InterPro"/>
</dbReference>
<proteinExistence type="inferred from homology"/>
<dbReference type="Pfam" id="PF00465">
    <property type="entry name" value="Fe-ADH"/>
    <property type="match status" value="1"/>
</dbReference>
<name>A0A1B2I9P8_9BACT</name>
<organism evidence="5 6">
    <name type="scientific">Cloacibacillus porcorum</name>
    <dbReference type="NCBI Taxonomy" id="1197717"/>
    <lineage>
        <taxon>Bacteria</taxon>
        <taxon>Thermotogati</taxon>
        <taxon>Synergistota</taxon>
        <taxon>Synergistia</taxon>
        <taxon>Synergistales</taxon>
        <taxon>Synergistaceae</taxon>
        <taxon>Cloacibacillus</taxon>
    </lineage>
</organism>
<dbReference type="Gene3D" id="3.40.50.1970">
    <property type="match status" value="1"/>
</dbReference>
<dbReference type="InterPro" id="IPR056798">
    <property type="entry name" value="ADH_Fe_C"/>
</dbReference>
<feature type="domain" description="Alcohol dehydrogenase iron-type/glycerol dehydrogenase GldA" evidence="3">
    <location>
        <begin position="10"/>
        <end position="179"/>
    </location>
</feature>
<keyword evidence="6" id="KW-1185">Reference proteome</keyword>
<evidence type="ECO:0000313" key="6">
    <source>
        <dbReference type="Proteomes" id="UP000093044"/>
    </source>
</evidence>
<accession>A0A1B2I9P8</accession>
<evidence type="ECO:0000313" key="5">
    <source>
        <dbReference type="EMBL" id="ANZ46714.1"/>
    </source>
</evidence>
<feature type="domain" description="Fe-containing alcohol dehydrogenase-like C-terminal" evidence="4">
    <location>
        <begin position="190"/>
        <end position="386"/>
    </location>
</feature>
<evidence type="ECO:0000259" key="4">
    <source>
        <dbReference type="Pfam" id="PF25137"/>
    </source>
</evidence>
<dbReference type="InterPro" id="IPR001670">
    <property type="entry name" value="ADH_Fe/GldA"/>
</dbReference>
<dbReference type="Pfam" id="PF25137">
    <property type="entry name" value="ADH_Fe_C"/>
    <property type="match status" value="1"/>
</dbReference>
<dbReference type="EMBL" id="CP016757">
    <property type="protein sequence ID" value="ANZ46714.1"/>
    <property type="molecule type" value="Genomic_DNA"/>
</dbReference>
<dbReference type="FunFam" id="1.20.1090.10:FF:000001">
    <property type="entry name" value="Aldehyde-alcohol dehydrogenase"/>
    <property type="match status" value="1"/>
</dbReference>
<dbReference type="AlphaFoldDB" id="A0A1B2I9P8"/>
<evidence type="ECO:0000256" key="1">
    <source>
        <dbReference type="ARBA" id="ARBA00007358"/>
    </source>
</evidence>
<dbReference type="SUPFAM" id="SSF56796">
    <property type="entry name" value="Dehydroquinate synthase-like"/>
    <property type="match status" value="1"/>
</dbReference>
<sequence length="386" mass="40813">MTRPFNFRMPREVIFEAGCSALAASKAAALGAKRPVFVTGRSMAESSELARLLDGAKAAGMEPLHWREVEPEPPAALLYRAAADIRDFGGDCLIAFGGGSSMDFAKMAAVLAKYPAIRVDEMVGSERVPARGLPTVMIPTTAGSGSEVSAVAVFSFPEDKMKKGVASGNMVADAALVDPLLTLGLPAHITAAAGMDALVHAVESYLSLGTNRLTQDLALAAIRKIVPNLALCVREPGNIGARTAQAYGSLTAGMAFAMSGTAGVHAMAYPLGGEFHVPHGEANTAMLRWVMEYNLEGCSEKFVPIAEAMGIRTEGMSPERAASAALDAMIALGEECGVKTRLRDFGIPKEACSRMAPAAMKEKRLIGNNPRKLTEEAVRKIYERAW</sequence>